<reference evidence="2 3" key="1">
    <citation type="submission" date="2024-01" db="EMBL/GenBank/DDBJ databases">
        <title>Genome assemblies of Stephania.</title>
        <authorList>
            <person name="Yang L."/>
        </authorList>
    </citation>
    <scope>NUCLEOTIDE SEQUENCE [LARGE SCALE GENOMIC DNA]</scope>
    <source>
        <strain evidence="2">YNDBR</strain>
        <tissue evidence="2">Leaf</tissue>
    </source>
</reference>
<dbReference type="AlphaFoldDB" id="A0AAP0FGB4"/>
<evidence type="ECO:0000256" key="1">
    <source>
        <dbReference type="SAM" id="MobiDB-lite"/>
    </source>
</evidence>
<evidence type="ECO:0000313" key="3">
    <source>
        <dbReference type="Proteomes" id="UP001420932"/>
    </source>
</evidence>
<comment type="caution">
    <text evidence="2">The sequence shown here is derived from an EMBL/GenBank/DDBJ whole genome shotgun (WGS) entry which is preliminary data.</text>
</comment>
<evidence type="ECO:0000313" key="2">
    <source>
        <dbReference type="EMBL" id="KAK9106982.1"/>
    </source>
</evidence>
<dbReference type="Proteomes" id="UP001420932">
    <property type="component" value="Unassembled WGS sequence"/>
</dbReference>
<feature type="compositionally biased region" description="Polar residues" evidence="1">
    <location>
        <begin position="74"/>
        <end position="84"/>
    </location>
</feature>
<feature type="region of interest" description="Disordered" evidence="1">
    <location>
        <begin position="29"/>
        <end position="122"/>
    </location>
</feature>
<organism evidence="2 3">
    <name type="scientific">Stephania yunnanensis</name>
    <dbReference type="NCBI Taxonomy" id="152371"/>
    <lineage>
        <taxon>Eukaryota</taxon>
        <taxon>Viridiplantae</taxon>
        <taxon>Streptophyta</taxon>
        <taxon>Embryophyta</taxon>
        <taxon>Tracheophyta</taxon>
        <taxon>Spermatophyta</taxon>
        <taxon>Magnoliopsida</taxon>
        <taxon>Ranunculales</taxon>
        <taxon>Menispermaceae</taxon>
        <taxon>Menispermoideae</taxon>
        <taxon>Cissampelideae</taxon>
        <taxon>Stephania</taxon>
    </lineage>
</organism>
<keyword evidence="3" id="KW-1185">Reference proteome</keyword>
<name>A0AAP0FGB4_9MAGN</name>
<proteinExistence type="predicted"/>
<feature type="compositionally biased region" description="Polar residues" evidence="1">
    <location>
        <begin position="35"/>
        <end position="45"/>
    </location>
</feature>
<dbReference type="EMBL" id="JBBNAF010000010">
    <property type="protein sequence ID" value="KAK9106982.1"/>
    <property type="molecule type" value="Genomic_DNA"/>
</dbReference>
<sequence length="293" mass="32764">MVTRDSSIPDLCPRILVITLYLPSPPGHPYPYQHGTPSPSVQTLPPQHGFIPSSSHHFTPTPPANVYPHDHGIRSSSSHNTTPSPLGHPAHSPRVGDEHTSTSRQPPSPHRHSFTRSPSSRLWSSIPQPLEEIPDFFIPPTAPTDGENLLIYLIAEHGLYVFFTWDLPISFAIYDAWCRRVAIRYTGNIYLITKKIIALVYLTEEVFEHYKRMRATDEAFKKKSEHMSSNRKSEHNLFTTNDTIASASQPLPTMPSMMDCSQLIPRISPKSRAKIPVVRRRGGGRGGVIEIGG</sequence>
<gene>
    <name evidence="2" type="ORF">Syun_022993</name>
</gene>
<accession>A0AAP0FGB4</accession>
<protein>
    <submittedName>
        <fullName evidence="2">Uncharacterized protein</fullName>
    </submittedName>
</protein>